<evidence type="ECO:0000256" key="1">
    <source>
        <dbReference type="SAM" id="Phobius"/>
    </source>
</evidence>
<feature type="transmembrane region" description="Helical" evidence="1">
    <location>
        <begin position="278"/>
        <end position="299"/>
    </location>
</feature>
<keyword evidence="3" id="KW-1185">Reference proteome</keyword>
<evidence type="ECO:0000313" key="3">
    <source>
        <dbReference type="Proteomes" id="UP001499954"/>
    </source>
</evidence>
<feature type="transmembrane region" description="Helical" evidence="1">
    <location>
        <begin position="72"/>
        <end position="97"/>
    </location>
</feature>
<dbReference type="EMBL" id="BAAAMK010000008">
    <property type="protein sequence ID" value="GAA1960743.1"/>
    <property type="molecule type" value="Genomic_DNA"/>
</dbReference>
<name>A0ABP5CFV7_9MICO</name>
<feature type="transmembrane region" description="Helical" evidence="1">
    <location>
        <begin position="212"/>
        <end position="230"/>
    </location>
</feature>
<feature type="transmembrane region" description="Helical" evidence="1">
    <location>
        <begin position="109"/>
        <end position="128"/>
    </location>
</feature>
<accession>A0ABP5CFV7</accession>
<feature type="transmembrane region" description="Helical" evidence="1">
    <location>
        <begin position="250"/>
        <end position="271"/>
    </location>
</feature>
<organism evidence="2 3">
    <name type="scientific">Agromyces allii</name>
    <dbReference type="NCBI Taxonomy" id="393607"/>
    <lineage>
        <taxon>Bacteria</taxon>
        <taxon>Bacillati</taxon>
        <taxon>Actinomycetota</taxon>
        <taxon>Actinomycetes</taxon>
        <taxon>Micrococcales</taxon>
        <taxon>Microbacteriaceae</taxon>
        <taxon>Agromyces</taxon>
    </lineage>
</organism>
<protein>
    <submittedName>
        <fullName evidence="2">Uncharacterized protein</fullName>
    </submittedName>
</protein>
<feature type="transmembrane region" description="Helical" evidence="1">
    <location>
        <begin position="140"/>
        <end position="158"/>
    </location>
</feature>
<dbReference type="Proteomes" id="UP001499954">
    <property type="component" value="Unassembled WGS sequence"/>
</dbReference>
<keyword evidence="1" id="KW-0472">Membrane</keyword>
<reference evidence="3" key="1">
    <citation type="journal article" date="2019" name="Int. J. Syst. Evol. Microbiol.">
        <title>The Global Catalogue of Microorganisms (GCM) 10K type strain sequencing project: providing services to taxonomists for standard genome sequencing and annotation.</title>
        <authorList>
            <consortium name="The Broad Institute Genomics Platform"/>
            <consortium name="The Broad Institute Genome Sequencing Center for Infectious Disease"/>
            <person name="Wu L."/>
            <person name="Ma J."/>
        </authorList>
    </citation>
    <scope>NUCLEOTIDE SEQUENCE [LARGE SCALE GENOMIC DNA]</scope>
    <source>
        <strain evidence="3">JCM 13584</strain>
    </source>
</reference>
<keyword evidence="1" id="KW-1133">Transmembrane helix</keyword>
<proteinExistence type="predicted"/>
<comment type="caution">
    <text evidence="2">The sequence shown here is derived from an EMBL/GenBank/DDBJ whole genome shotgun (WGS) entry which is preliminary data.</text>
</comment>
<feature type="transmembrane region" description="Helical" evidence="1">
    <location>
        <begin position="178"/>
        <end position="200"/>
    </location>
</feature>
<sequence length="330" mass="34286">MRWNSLPPKGIPAHGRDSCVPGLRIRGRTEARAVRAGEDVRMSGAQPYAPGDPDTSTPAATERPAFELRPRLVETAVIVASVVVLRAVGLLLIVLSSSGLNSFDVLPRLVVMVVDWNLLVWVALAAAVQLGLREMRRPGRWALILAAVPVAVLIATAVRSLPGSLGLGFVGVLGNGIAWLDAGILTVVVALGLAFTAAALGRERRTSARIAGVLLALGGLLTLVLLWQAFETYFALFGSTPDVTDADANRYVVTASITLGVLVGAIVFAAISRRRGLIITACIAACLGLIVAVAVPVPYDRFAPAPELVPVDPGGVNGCMGEGDPNCVGG</sequence>
<gene>
    <name evidence="2" type="ORF">GCM10009717_29320</name>
</gene>
<keyword evidence="1" id="KW-0812">Transmembrane</keyword>
<evidence type="ECO:0000313" key="2">
    <source>
        <dbReference type="EMBL" id="GAA1960743.1"/>
    </source>
</evidence>